<evidence type="ECO:0008006" key="3">
    <source>
        <dbReference type="Google" id="ProtNLM"/>
    </source>
</evidence>
<evidence type="ECO:0000313" key="2">
    <source>
        <dbReference type="Proteomes" id="UP000257109"/>
    </source>
</evidence>
<proteinExistence type="predicted"/>
<accession>A0A371EVS8</accession>
<name>A0A371EVS8_MUCPR</name>
<dbReference type="OrthoDB" id="1436818at2759"/>
<dbReference type="EMBL" id="QJKJ01011812">
    <property type="protein sequence ID" value="RDX70168.1"/>
    <property type="molecule type" value="Genomic_DNA"/>
</dbReference>
<reference evidence="1" key="1">
    <citation type="submission" date="2018-05" db="EMBL/GenBank/DDBJ databases">
        <title>Draft genome of Mucuna pruriens seed.</title>
        <authorList>
            <person name="Nnadi N.E."/>
            <person name="Vos R."/>
            <person name="Hasami M.H."/>
            <person name="Devisetty U.K."/>
            <person name="Aguiy J.C."/>
        </authorList>
    </citation>
    <scope>NUCLEOTIDE SEQUENCE [LARGE SCALE GENOMIC DNA]</scope>
    <source>
        <strain evidence="1">JCA_2017</strain>
    </source>
</reference>
<evidence type="ECO:0000313" key="1">
    <source>
        <dbReference type="EMBL" id="RDX70168.1"/>
    </source>
</evidence>
<feature type="non-terminal residue" evidence="1">
    <location>
        <position position="1"/>
    </location>
</feature>
<organism evidence="1 2">
    <name type="scientific">Mucuna pruriens</name>
    <name type="common">Velvet bean</name>
    <name type="synonym">Dolichos pruriens</name>
    <dbReference type="NCBI Taxonomy" id="157652"/>
    <lineage>
        <taxon>Eukaryota</taxon>
        <taxon>Viridiplantae</taxon>
        <taxon>Streptophyta</taxon>
        <taxon>Embryophyta</taxon>
        <taxon>Tracheophyta</taxon>
        <taxon>Spermatophyta</taxon>
        <taxon>Magnoliopsida</taxon>
        <taxon>eudicotyledons</taxon>
        <taxon>Gunneridae</taxon>
        <taxon>Pentapetalae</taxon>
        <taxon>rosids</taxon>
        <taxon>fabids</taxon>
        <taxon>Fabales</taxon>
        <taxon>Fabaceae</taxon>
        <taxon>Papilionoideae</taxon>
        <taxon>50 kb inversion clade</taxon>
        <taxon>NPAAA clade</taxon>
        <taxon>indigoferoid/millettioid clade</taxon>
        <taxon>Phaseoleae</taxon>
        <taxon>Mucuna</taxon>
    </lineage>
</organism>
<sequence>MALKRTSRQWYYKFHQVITSYGFEVNLIDDYIYQKLSGSTFIFLILYVDDILLANNDKAYCTKPIHFYRHIKKIL</sequence>
<gene>
    <name evidence="1" type="ORF">CR513_50620</name>
</gene>
<keyword evidence="2" id="KW-1185">Reference proteome</keyword>
<comment type="caution">
    <text evidence="1">The sequence shown here is derived from an EMBL/GenBank/DDBJ whole genome shotgun (WGS) entry which is preliminary data.</text>
</comment>
<protein>
    <recommendedName>
        <fullName evidence="3">Reverse transcriptase Ty1/copia-type domain-containing protein</fullName>
    </recommendedName>
</protein>
<dbReference type="Proteomes" id="UP000257109">
    <property type="component" value="Unassembled WGS sequence"/>
</dbReference>
<dbReference type="AlphaFoldDB" id="A0A371EVS8"/>